<dbReference type="InterPro" id="IPR011856">
    <property type="entry name" value="tRNA_endonuc-like_dom_sf"/>
</dbReference>
<dbReference type="CDD" id="cd20736">
    <property type="entry name" value="PoNe_Nuclease"/>
    <property type="match status" value="1"/>
</dbReference>
<proteinExistence type="inferred from homology"/>
<evidence type="ECO:0000256" key="2">
    <source>
        <dbReference type="HAMAP-Rule" id="MF_00048"/>
    </source>
</evidence>
<reference evidence="3 4" key="1">
    <citation type="submission" date="2024-03" db="EMBL/GenBank/DDBJ databases">
        <title>Human intestinal bacterial collection.</title>
        <authorList>
            <person name="Pauvert C."/>
            <person name="Hitch T.C.A."/>
            <person name="Clavel T."/>
        </authorList>
    </citation>
    <scope>NUCLEOTIDE SEQUENCE [LARGE SCALE GENOMIC DNA]</scope>
    <source>
        <strain evidence="3 4">CLA-AA-H185</strain>
    </source>
</reference>
<dbReference type="NCBIfam" id="NF009150">
    <property type="entry name" value="PRK12497.1-3"/>
    <property type="match status" value="1"/>
</dbReference>
<name>A0ABV1H9Z3_9FIRM</name>
<comment type="caution">
    <text evidence="3">The sequence shown here is derived from an EMBL/GenBank/DDBJ whole genome shotgun (WGS) entry which is preliminary data.</text>
</comment>
<evidence type="ECO:0000256" key="1">
    <source>
        <dbReference type="ARBA" id="ARBA00006738"/>
    </source>
</evidence>
<dbReference type="RefSeq" id="WP_353529477.1">
    <property type="nucleotide sequence ID" value="NZ_JBBMEX010000001.1"/>
</dbReference>
<dbReference type="EMBL" id="JBBMEX010000001">
    <property type="protein sequence ID" value="MEQ2556533.1"/>
    <property type="molecule type" value="Genomic_DNA"/>
</dbReference>
<dbReference type="InterPro" id="IPR003509">
    <property type="entry name" value="UPF0102_YraN-like"/>
</dbReference>
<accession>A0ABV1H9Z3</accession>
<dbReference type="NCBIfam" id="TIGR00252">
    <property type="entry name" value="YraN family protein"/>
    <property type="match status" value="1"/>
</dbReference>
<gene>
    <name evidence="3" type="ORF">WMO43_01375</name>
</gene>
<dbReference type="PANTHER" id="PTHR34039:SF1">
    <property type="entry name" value="UPF0102 PROTEIN YRAN"/>
    <property type="match status" value="1"/>
</dbReference>
<dbReference type="NCBIfam" id="NF009154">
    <property type="entry name" value="PRK12497.3-3"/>
    <property type="match status" value="1"/>
</dbReference>
<dbReference type="InterPro" id="IPR011335">
    <property type="entry name" value="Restrct_endonuc-II-like"/>
</dbReference>
<evidence type="ECO:0000313" key="4">
    <source>
        <dbReference type="Proteomes" id="UP001454489"/>
    </source>
</evidence>
<dbReference type="HAMAP" id="MF_00048">
    <property type="entry name" value="UPF0102"/>
    <property type="match status" value="1"/>
</dbReference>
<dbReference type="Gene3D" id="3.40.1350.10">
    <property type="match status" value="1"/>
</dbReference>
<dbReference type="PANTHER" id="PTHR34039">
    <property type="entry name" value="UPF0102 PROTEIN YRAN"/>
    <property type="match status" value="1"/>
</dbReference>
<dbReference type="Pfam" id="PF02021">
    <property type="entry name" value="UPF0102"/>
    <property type="match status" value="1"/>
</dbReference>
<comment type="similarity">
    <text evidence="1 2">Belongs to the UPF0102 family.</text>
</comment>
<keyword evidence="4" id="KW-1185">Reference proteome</keyword>
<organism evidence="3 4">
    <name type="scientific">Maccoyibacter intestinihominis</name>
    <dbReference type="NCBI Taxonomy" id="3133499"/>
    <lineage>
        <taxon>Bacteria</taxon>
        <taxon>Bacillati</taxon>
        <taxon>Bacillota</taxon>
        <taxon>Clostridia</taxon>
        <taxon>Lachnospirales</taxon>
        <taxon>Lachnospiraceae</taxon>
        <taxon>Maccoyibacter</taxon>
    </lineage>
</organism>
<dbReference type="SUPFAM" id="SSF52980">
    <property type="entry name" value="Restriction endonuclease-like"/>
    <property type="match status" value="1"/>
</dbReference>
<dbReference type="Proteomes" id="UP001454489">
    <property type="component" value="Unassembled WGS sequence"/>
</dbReference>
<protein>
    <recommendedName>
        <fullName evidence="2">UPF0102 protein WMO43_01375</fullName>
    </recommendedName>
</protein>
<evidence type="ECO:0000313" key="3">
    <source>
        <dbReference type="EMBL" id="MEQ2556533.1"/>
    </source>
</evidence>
<sequence>MNRRKEGAYYENLVAEYLKTQGYEILEKNYRCRIGEIDLIAKEGETLVFVEVKYRRDDKMGNPKEAVNRKKQKKISMTASYYLMRECGRMDIPCRFDVAAVLGEQIEVVKNAFEYLP</sequence>